<sequence>MVTPEPYDEWRRRTKPGREAKALASTALLPVGTATVLAVTWGGVGAGELGLLLGFAALWALILLAQRRLLVRGAKVDDPRLLRLRWAQRGVYATAVLGAVLALVG</sequence>
<organism evidence="2 3">
    <name type="scientific">Nocardioides daeguensis</name>
    <dbReference type="NCBI Taxonomy" id="908359"/>
    <lineage>
        <taxon>Bacteria</taxon>
        <taxon>Bacillati</taxon>
        <taxon>Actinomycetota</taxon>
        <taxon>Actinomycetes</taxon>
        <taxon>Propionibacteriales</taxon>
        <taxon>Nocardioidaceae</taxon>
        <taxon>Nocardioides</taxon>
    </lineage>
</organism>
<keyword evidence="1" id="KW-0812">Transmembrane</keyword>
<feature type="transmembrane region" description="Helical" evidence="1">
    <location>
        <begin position="22"/>
        <end position="43"/>
    </location>
</feature>
<feature type="transmembrane region" description="Helical" evidence="1">
    <location>
        <begin position="86"/>
        <end position="104"/>
    </location>
</feature>
<reference evidence="3" key="1">
    <citation type="journal article" date="2019" name="Int. J. Syst. Evol. Microbiol.">
        <title>The Global Catalogue of Microorganisms (GCM) 10K type strain sequencing project: providing services to taxonomists for standard genome sequencing and annotation.</title>
        <authorList>
            <consortium name="The Broad Institute Genomics Platform"/>
            <consortium name="The Broad Institute Genome Sequencing Center for Infectious Disease"/>
            <person name="Wu L."/>
            <person name="Ma J."/>
        </authorList>
    </citation>
    <scope>NUCLEOTIDE SEQUENCE [LARGE SCALE GENOMIC DNA]</scope>
    <source>
        <strain evidence="3">JCM 17460</strain>
    </source>
</reference>
<proteinExistence type="predicted"/>
<keyword evidence="1" id="KW-1133">Transmembrane helix</keyword>
<evidence type="ECO:0008006" key="4">
    <source>
        <dbReference type="Google" id="ProtNLM"/>
    </source>
</evidence>
<dbReference type="EMBL" id="BAABBB010000018">
    <property type="protein sequence ID" value="GAA3543176.1"/>
    <property type="molecule type" value="Genomic_DNA"/>
</dbReference>
<keyword evidence="1" id="KW-0472">Membrane</keyword>
<name>A0ABP6W3F2_9ACTN</name>
<accession>A0ABP6W3F2</accession>
<evidence type="ECO:0000256" key="1">
    <source>
        <dbReference type="SAM" id="Phobius"/>
    </source>
</evidence>
<gene>
    <name evidence="2" type="ORF">GCM10022263_32900</name>
</gene>
<dbReference type="RefSeq" id="WP_218233538.1">
    <property type="nucleotide sequence ID" value="NZ_BAABBB010000018.1"/>
</dbReference>
<dbReference type="Proteomes" id="UP001500301">
    <property type="component" value="Unassembled WGS sequence"/>
</dbReference>
<feature type="transmembrane region" description="Helical" evidence="1">
    <location>
        <begin position="49"/>
        <end position="65"/>
    </location>
</feature>
<comment type="caution">
    <text evidence="2">The sequence shown here is derived from an EMBL/GenBank/DDBJ whole genome shotgun (WGS) entry which is preliminary data.</text>
</comment>
<protein>
    <recommendedName>
        <fullName evidence="4">TIGR02611 family protein</fullName>
    </recommendedName>
</protein>
<keyword evidence="3" id="KW-1185">Reference proteome</keyword>
<evidence type="ECO:0000313" key="2">
    <source>
        <dbReference type="EMBL" id="GAA3543176.1"/>
    </source>
</evidence>
<evidence type="ECO:0000313" key="3">
    <source>
        <dbReference type="Proteomes" id="UP001500301"/>
    </source>
</evidence>